<dbReference type="GO" id="GO:0016773">
    <property type="term" value="F:phosphotransferase activity, alcohol group as acceptor"/>
    <property type="evidence" value="ECO:0007669"/>
    <property type="project" value="InterPro"/>
</dbReference>
<dbReference type="InterPro" id="IPR011914">
    <property type="entry name" value="RfaE_dom_II"/>
</dbReference>
<dbReference type="PANTHER" id="PTHR30390">
    <property type="entry name" value="SEDOHEPTULOSE 7-PHOSPHATE ISOMERASE / DNAA INITIATOR-ASSOCIATING FACTOR FOR REPLICATION INITIATION"/>
    <property type="match status" value="1"/>
</dbReference>
<dbReference type="InterPro" id="IPR046348">
    <property type="entry name" value="SIS_dom_sf"/>
</dbReference>
<dbReference type="EC" id="2.7.7.70" evidence="1"/>
<evidence type="ECO:0000313" key="12">
    <source>
        <dbReference type="Proteomes" id="UP000636960"/>
    </source>
</evidence>
<dbReference type="Gene3D" id="3.40.50.620">
    <property type="entry name" value="HUPs"/>
    <property type="match status" value="1"/>
</dbReference>
<comment type="caution">
    <text evidence="11">The sequence shown here is derived from an EMBL/GenBank/DDBJ whole genome shotgun (WGS) entry which is preliminary data.</text>
</comment>
<sequence>MLDIEVLDRWGTQLYETLSRGARLLAAGNGGSAAEAQHLTAELVGRFGRDRQPFSALALHADSSSVTAIANDYSYAKVFARQVEAHGRAGDVLILLSASGNSPNVLAAAEAARARAMTVWALTGPRPNRLADLCDEAVAATGDTPVIQELHLTAVHLICESFERALAAVDAAAQHPAVPDSPPAAADGAVPTPAPASGVPVVIQRRPLSRGRPRPPRRHGSASRILVVGDTLLDRDVSGRTERLSPEAPVPVVDSMTTSTRPGGAGLAAVFAARLGKEVTLMTALADDADGHDLRRLLEVAGVQVIDLGLAGATPVKTRIRTGNRSLLMLDEAPVPGAVLRPVPAEARLLAGETDAVVVADYGRNMTAAASVRDLLGEAAARVPVVWDPHPRGSEPVPGVRVATPNTREAAHAVQSISGSRLGADVDRARELLRRWPVAGIAVTLGHRGAALVEDPELPPLVIPAAWDGSPGEDTCGAGDYFAVKAAALLADGALLSEAVAGAVAAATAYVVAGGPRILDTASHPATTSPVDGLDFARRVRAEGGLVVATGGCFDLLHPGHVALLEQARMIGDCLIVCLNSDESVARLKGPSRPVVSLPDRALVLQALQSVDAVAVFDEDTPLRLLDELRPDIFVKGGDYSNTAIPEAALVRSWGGQVVTVPYLDGRSTTSLITRAVNGLAL</sequence>
<dbReference type="InterPro" id="IPR029056">
    <property type="entry name" value="Ribokinase-like"/>
</dbReference>
<dbReference type="EMBL" id="BOMV01000026">
    <property type="protein sequence ID" value="GIE95236.1"/>
    <property type="molecule type" value="Genomic_DNA"/>
</dbReference>
<keyword evidence="5" id="KW-0067">ATP-binding</keyword>
<keyword evidence="2" id="KW-0808">Transferase</keyword>
<gene>
    <name evidence="11" type="ORF">Ari01nite_27010</name>
</gene>
<dbReference type="PANTHER" id="PTHR30390:SF6">
    <property type="entry name" value="DNAA INITIATOR-ASSOCIATING PROTEIN DIAA"/>
    <property type="match status" value="1"/>
</dbReference>
<dbReference type="InterPro" id="IPR011611">
    <property type="entry name" value="PfkB_dom"/>
</dbReference>
<comment type="catalytic activity">
    <reaction evidence="8">
        <text>D-glycero-beta-D-manno-heptose 1-phosphate + ATP + H(+) = ADP-D-glycero-beta-D-manno-heptose + diphosphate</text>
        <dbReference type="Rhea" id="RHEA:27465"/>
        <dbReference type="ChEBI" id="CHEBI:15378"/>
        <dbReference type="ChEBI" id="CHEBI:30616"/>
        <dbReference type="ChEBI" id="CHEBI:33019"/>
        <dbReference type="ChEBI" id="CHEBI:59967"/>
        <dbReference type="ChEBI" id="CHEBI:61593"/>
        <dbReference type="EC" id="2.7.7.70"/>
    </reaction>
</comment>
<evidence type="ECO:0000256" key="3">
    <source>
        <dbReference type="ARBA" id="ARBA00022695"/>
    </source>
</evidence>
<dbReference type="SUPFAM" id="SSF53613">
    <property type="entry name" value="Ribokinase-like"/>
    <property type="match status" value="1"/>
</dbReference>
<dbReference type="InterPro" id="IPR014729">
    <property type="entry name" value="Rossmann-like_a/b/a_fold"/>
</dbReference>
<protein>
    <recommendedName>
        <fullName evidence="1">D-glycero-beta-D-manno-heptose 1-phosphate adenylyltransferase</fullName>
        <ecNumber evidence="1">2.7.7.70</ecNumber>
    </recommendedName>
</protein>
<dbReference type="InterPro" id="IPR035461">
    <property type="entry name" value="GmhA/DiaA"/>
</dbReference>
<dbReference type="AlphaFoldDB" id="A0A919JU47"/>
<proteinExistence type="predicted"/>
<feature type="domain" description="SIS" evidence="10">
    <location>
        <begin position="14"/>
        <end position="172"/>
    </location>
</feature>
<name>A0A919JU47_9ACTN</name>
<evidence type="ECO:0000259" key="10">
    <source>
        <dbReference type="PROSITE" id="PS51464"/>
    </source>
</evidence>
<dbReference type="Gene3D" id="3.40.1190.20">
    <property type="match status" value="1"/>
</dbReference>
<keyword evidence="6" id="KW-0511">Multifunctional enzyme</keyword>
<dbReference type="InterPro" id="IPR001347">
    <property type="entry name" value="SIS_dom"/>
</dbReference>
<dbReference type="Pfam" id="PF01467">
    <property type="entry name" value="CTP_transf_like"/>
    <property type="match status" value="1"/>
</dbReference>
<dbReference type="GO" id="GO:0005975">
    <property type="term" value="P:carbohydrate metabolic process"/>
    <property type="evidence" value="ECO:0007669"/>
    <property type="project" value="InterPro"/>
</dbReference>
<dbReference type="InterPro" id="IPR004821">
    <property type="entry name" value="Cyt_trans-like"/>
</dbReference>
<evidence type="ECO:0000256" key="1">
    <source>
        <dbReference type="ARBA" id="ARBA00012519"/>
    </source>
</evidence>
<dbReference type="Pfam" id="PF13580">
    <property type="entry name" value="SIS_2"/>
    <property type="match status" value="1"/>
</dbReference>
<evidence type="ECO:0000256" key="6">
    <source>
        <dbReference type="ARBA" id="ARBA00023268"/>
    </source>
</evidence>
<evidence type="ECO:0000256" key="5">
    <source>
        <dbReference type="ARBA" id="ARBA00022840"/>
    </source>
</evidence>
<evidence type="ECO:0000256" key="7">
    <source>
        <dbReference type="ARBA" id="ARBA00023277"/>
    </source>
</evidence>
<keyword evidence="7" id="KW-0119">Carbohydrate metabolism</keyword>
<dbReference type="GO" id="GO:1901135">
    <property type="term" value="P:carbohydrate derivative metabolic process"/>
    <property type="evidence" value="ECO:0007669"/>
    <property type="project" value="InterPro"/>
</dbReference>
<evidence type="ECO:0000313" key="11">
    <source>
        <dbReference type="EMBL" id="GIE95236.1"/>
    </source>
</evidence>
<keyword evidence="3" id="KW-0548">Nucleotidyltransferase</keyword>
<dbReference type="PROSITE" id="PS51464">
    <property type="entry name" value="SIS"/>
    <property type="match status" value="1"/>
</dbReference>
<dbReference type="SUPFAM" id="SSF53697">
    <property type="entry name" value="SIS domain"/>
    <property type="match status" value="1"/>
</dbReference>
<organism evidence="11 12">
    <name type="scientific">Paractinoplanes rishiriensis</name>
    <dbReference type="NCBI Taxonomy" id="1050105"/>
    <lineage>
        <taxon>Bacteria</taxon>
        <taxon>Bacillati</taxon>
        <taxon>Actinomycetota</taxon>
        <taxon>Actinomycetes</taxon>
        <taxon>Micromonosporales</taxon>
        <taxon>Micromonosporaceae</taxon>
        <taxon>Paractinoplanes</taxon>
    </lineage>
</organism>
<dbReference type="NCBIfam" id="TIGR02199">
    <property type="entry name" value="rfaE_dom_II"/>
    <property type="match status" value="1"/>
</dbReference>
<dbReference type="NCBIfam" id="TIGR00125">
    <property type="entry name" value="cyt_tran_rel"/>
    <property type="match status" value="1"/>
</dbReference>
<dbReference type="Gene3D" id="3.40.50.10490">
    <property type="entry name" value="Glucose-6-phosphate isomerase like protein, domain 1"/>
    <property type="match status" value="1"/>
</dbReference>
<evidence type="ECO:0000256" key="2">
    <source>
        <dbReference type="ARBA" id="ARBA00022679"/>
    </source>
</evidence>
<accession>A0A919JU47</accession>
<dbReference type="GO" id="GO:0005524">
    <property type="term" value="F:ATP binding"/>
    <property type="evidence" value="ECO:0007669"/>
    <property type="project" value="UniProtKB-KW"/>
</dbReference>
<dbReference type="GO" id="GO:0016779">
    <property type="term" value="F:nucleotidyltransferase activity"/>
    <property type="evidence" value="ECO:0007669"/>
    <property type="project" value="UniProtKB-KW"/>
</dbReference>
<dbReference type="Pfam" id="PF00294">
    <property type="entry name" value="PfkB"/>
    <property type="match status" value="1"/>
</dbReference>
<feature type="compositionally biased region" description="Low complexity" evidence="9">
    <location>
        <begin position="176"/>
        <end position="191"/>
    </location>
</feature>
<keyword evidence="4" id="KW-0547">Nucleotide-binding</keyword>
<feature type="region of interest" description="Disordered" evidence="9">
    <location>
        <begin position="176"/>
        <end position="200"/>
    </location>
</feature>
<evidence type="ECO:0000256" key="4">
    <source>
        <dbReference type="ARBA" id="ARBA00022741"/>
    </source>
</evidence>
<dbReference type="SUPFAM" id="SSF52374">
    <property type="entry name" value="Nucleotidylyl transferase"/>
    <property type="match status" value="1"/>
</dbReference>
<keyword evidence="12" id="KW-1185">Reference proteome</keyword>
<dbReference type="InterPro" id="IPR050099">
    <property type="entry name" value="SIS_GmhA/DiaA_subfam"/>
</dbReference>
<dbReference type="Proteomes" id="UP000636960">
    <property type="component" value="Unassembled WGS sequence"/>
</dbReference>
<dbReference type="CDD" id="cd05006">
    <property type="entry name" value="SIS_GmhA"/>
    <property type="match status" value="1"/>
</dbReference>
<evidence type="ECO:0000256" key="8">
    <source>
        <dbReference type="ARBA" id="ARBA00047428"/>
    </source>
</evidence>
<reference evidence="11" key="1">
    <citation type="submission" date="2021-01" db="EMBL/GenBank/DDBJ databases">
        <title>Whole genome shotgun sequence of Actinoplanes rishiriensis NBRC 108556.</title>
        <authorList>
            <person name="Komaki H."/>
            <person name="Tamura T."/>
        </authorList>
    </citation>
    <scope>NUCLEOTIDE SEQUENCE</scope>
    <source>
        <strain evidence="11">NBRC 108556</strain>
    </source>
</reference>
<evidence type="ECO:0000256" key="9">
    <source>
        <dbReference type="SAM" id="MobiDB-lite"/>
    </source>
</evidence>